<organism evidence="2 3">
    <name type="scientific">Actinoplanes awajinensis subsp. mycoplanecinus</name>
    <dbReference type="NCBI Taxonomy" id="135947"/>
    <lineage>
        <taxon>Bacteria</taxon>
        <taxon>Bacillati</taxon>
        <taxon>Actinomycetota</taxon>
        <taxon>Actinomycetes</taxon>
        <taxon>Micromonosporales</taxon>
        <taxon>Micromonosporaceae</taxon>
        <taxon>Actinoplanes</taxon>
    </lineage>
</organism>
<dbReference type="RefSeq" id="WP_067695837.1">
    <property type="nucleotide sequence ID" value="NZ_LLZH01000246.1"/>
</dbReference>
<dbReference type="SUPFAM" id="SSF53300">
    <property type="entry name" value="vWA-like"/>
    <property type="match status" value="1"/>
</dbReference>
<reference evidence="2 3" key="1">
    <citation type="submission" date="2015-10" db="EMBL/GenBank/DDBJ databases">
        <authorList>
            <person name="Gilbert D.G."/>
        </authorList>
    </citation>
    <scope>NUCLEOTIDE SEQUENCE [LARGE SCALE GENOMIC DNA]</scope>
    <source>
        <strain evidence="2 3">NRRL B-16712</strain>
    </source>
</reference>
<dbReference type="AlphaFoldDB" id="A0A117MQN5"/>
<name>A0A117MQN5_9ACTN</name>
<dbReference type="Proteomes" id="UP000053244">
    <property type="component" value="Unassembled WGS sequence"/>
</dbReference>
<sequence length="575" mass="59833">MAIVVVITGTWFAYSRLTDSSCTGSIKLNVAAAPEISPAVTQAAQKWSQEGGNIDGTCVSVAVADVASADVASVIAREHGVNLTGLGDPSGSVAVPDVWLPDSSTWQLRLQNEASGFVPTKSTSVAQSPLVIAVPKPIADSLGWQGKKVSWNALLGKLTASADTLKFGIVNPARDASGLITLMSVGQSIGTGAGALEKQVSALTFVSQNLSQLRDELLQRFPRAADEASIADSLGAAPLSEEDVISYNAKRPPVELSAVYLEPSSVPLDYPYLVLPQVVDGQKISAAQAFLQQLTSGSFKNLLATQGLRSPDGTYGSGFVAPVGAPAASPAITTGNSAQGGGDQGGTAAAGLDASAVSKVVGSWNAITQAGRVLAVFDVSGSMNNVVPNAGNKTRAQVTQAAAVTGLSLFSDAWSVGVWRFSTDMGPKNRPWEELIPITSLAGTGRDRVQATIPKLFPKPEGNTGLYTTVRDAYKYAQANWKAGKVNSVILFTDGENQDEAGISQGALLNELKKIQDPKHFVRLVLIGIGDEVDKNELNTIQKAVKGSGVFFAPDPAKITDIFLQAIGSRTGVDN</sequence>
<evidence type="ECO:0000313" key="2">
    <source>
        <dbReference type="EMBL" id="KUL30522.1"/>
    </source>
</evidence>
<evidence type="ECO:0000313" key="3">
    <source>
        <dbReference type="Proteomes" id="UP000053244"/>
    </source>
</evidence>
<dbReference type="PROSITE" id="PS50234">
    <property type="entry name" value="VWFA"/>
    <property type="match status" value="1"/>
</dbReference>
<dbReference type="InterPro" id="IPR036465">
    <property type="entry name" value="vWFA_dom_sf"/>
</dbReference>
<keyword evidence="3" id="KW-1185">Reference proteome</keyword>
<evidence type="ECO:0000259" key="1">
    <source>
        <dbReference type="PROSITE" id="PS50234"/>
    </source>
</evidence>
<dbReference type="Pfam" id="PF13531">
    <property type="entry name" value="SBP_bac_11"/>
    <property type="match status" value="1"/>
</dbReference>
<dbReference type="SUPFAM" id="SSF53850">
    <property type="entry name" value="Periplasmic binding protein-like II"/>
    <property type="match status" value="1"/>
</dbReference>
<dbReference type="InterPro" id="IPR002035">
    <property type="entry name" value="VWF_A"/>
</dbReference>
<gene>
    <name evidence="2" type="ORF">ADL15_24705</name>
</gene>
<accession>A0A117MQN5</accession>
<dbReference type="EMBL" id="LLZH01000246">
    <property type="protein sequence ID" value="KUL30522.1"/>
    <property type="molecule type" value="Genomic_DNA"/>
</dbReference>
<comment type="caution">
    <text evidence="2">The sequence shown here is derived from an EMBL/GenBank/DDBJ whole genome shotgun (WGS) entry which is preliminary data.</text>
</comment>
<dbReference type="Pfam" id="PF00092">
    <property type="entry name" value="VWA"/>
    <property type="match status" value="1"/>
</dbReference>
<dbReference type="SMART" id="SM00327">
    <property type="entry name" value="VWA"/>
    <property type="match status" value="1"/>
</dbReference>
<dbReference type="Gene3D" id="3.40.50.410">
    <property type="entry name" value="von Willebrand factor, type A domain"/>
    <property type="match status" value="1"/>
</dbReference>
<proteinExistence type="predicted"/>
<dbReference type="OrthoDB" id="5621159at2"/>
<feature type="domain" description="VWFA" evidence="1">
    <location>
        <begin position="372"/>
        <end position="567"/>
    </location>
</feature>
<protein>
    <recommendedName>
        <fullName evidence="1">VWFA domain-containing protein</fullName>
    </recommendedName>
</protein>